<dbReference type="PANTHER" id="PTHR37042:SF4">
    <property type="entry name" value="OUTER MEMBRANE PROTEIN RV1973"/>
    <property type="match status" value="1"/>
</dbReference>
<evidence type="ECO:0000313" key="4">
    <source>
        <dbReference type="EMBL" id="ROR91278.1"/>
    </source>
</evidence>
<keyword evidence="2 3" id="KW-0472">Membrane</keyword>
<dbReference type="PANTHER" id="PTHR37042">
    <property type="entry name" value="OUTER MEMBRANE PROTEIN RV1973"/>
    <property type="match status" value="1"/>
</dbReference>
<dbReference type="GO" id="GO:0016020">
    <property type="term" value="C:membrane"/>
    <property type="evidence" value="ECO:0007669"/>
    <property type="project" value="UniProtKB-SubCell"/>
</dbReference>
<dbReference type="AlphaFoldDB" id="A0A3N2CV36"/>
<name>A0A3N2CV36_9ACTN</name>
<sequence>MTRPDEQAPAAPRGRGPGRGPGTSVVLVLLCAVLALATGLGWWWQHGAGRTADLPTAERAISSVPARESGGRAVARLAEEVLGYDARGFDAEVRATRTLLAPSFRSQYDAQMAQVKSETLAERVRLEARVRETAVSSASPDRVVALVFVDQVTSSPLTPTRRVDQVRVLVTVTRDGGEWRVSRMDAF</sequence>
<dbReference type="Proteomes" id="UP000281738">
    <property type="component" value="Unassembled WGS sequence"/>
</dbReference>
<dbReference type="OrthoDB" id="3828517at2"/>
<evidence type="ECO:0000313" key="5">
    <source>
        <dbReference type="Proteomes" id="UP000281738"/>
    </source>
</evidence>
<keyword evidence="5" id="KW-1185">Reference proteome</keyword>
<comment type="subcellular location">
    <subcellularLocation>
        <location evidence="1">Membrane</location>
    </subcellularLocation>
</comment>
<organism evidence="4 5">
    <name type="scientific">Nocardioides aurantiacus</name>
    <dbReference type="NCBI Taxonomy" id="86796"/>
    <lineage>
        <taxon>Bacteria</taxon>
        <taxon>Bacillati</taxon>
        <taxon>Actinomycetota</taxon>
        <taxon>Actinomycetes</taxon>
        <taxon>Propionibacteriales</taxon>
        <taxon>Nocardioidaceae</taxon>
        <taxon>Nocardioides</taxon>
    </lineage>
</organism>
<dbReference type="RefSeq" id="WP_123390721.1">
    <property type="nucleotide sequence ID" value="NZ_RKHO01000001.1"/>
</dbReference>
<dbReference type="EMBL" id="RKHO01000001">
    <property type="protein sequence ID" value="ROR91278.1"/>
    <property type="molecule type" value="Genomic_DNA"/>
</dbReference>
<evidence type="ECO:0000256" key="2">
    <source>
        <dbReference type="ARBA" id="ARBA00023136"/>
    </source>
</evidence>
<feature type="transmembrane region" description="Helical" evidence="3">
    <location>
        <begin position="21"/>
        <end position="44"/>
    </location>
</feature>
<gene>
    <name evidence="4" type="ORF">EDD33_2144</name>
</gene>
<comment type="caution">
    <text evidence="4">The sequence shown here is derived from an EMBL/GenBank/DDBJ whole genome shotgun (WGS) entry which is preliminary data.</text>
</comment>
<reference evidence="4 5" key="1">
    <citation type="submission" date="2018-11" db="EMBL/GenBank/DDBJ databases">
        <title>Sequencing the genomes of 1000 actinobacteria strains.</title>
        <authorList>
            <person name="Klenk H.-P."/>
        </authorList>
    </citation>
    <scope>NUCLEOTIDE SEQUENCE [LARGE SCALE GENOMIC DNA]</scope>
    <source>
        <strain evidence="4 5">DSM 12652</strain>
    </source>
</reference>
<evidence type="ECO:0000256" key="1">
    <source>
        <dbReference type="ARBA" id="ARBA00004370"/>
    </source>
</evidence>
<accession>A0A3N2CV36</accession>
<keyword evidence="3" id="KW-0812">Transmembrane</keyword>
<evidence type="ECO:0000256" key="3">
    <source>
        <dbReference type="SAM" id="Phobius"/>
    </source>
</evidence>
<keyword evidence="3" id="KW-1133">Transmembrane helix</keyword>
<proteinExistence type="predicted"/>
<protein>
    <recommendedName>
        <fullName evidence="6">Mce-associated membrane protein</fullName>
    </recommendedName>
</protein>
<evidence type="ECO:0008006" key="6">
    <source>
        <dbReference type="Google" id="ProtNLM"/>
    </source>
</evidence>